<keyword evidence="2" id="KW-1185">Reference proteome</keyword>
<organism evidence="1 2">
    <name type="scientific">Durusdinium trenchii</name>
    <dbReference type="NCBI Taxonomy" id="1381693"/>
    <lineage>
        <taxon>Eukaryota</taxon>
        <taxon>Sar</taxon>
        <taxon>Alveolata</taxon>
        <taxon>Dinophyceae</taxon>
        <taxon>Suessiales</taxon>
        <taxon>Symbiodiniaceae</taxon>
        <taxon>Durusdinium</taxon>
    </lineage>
</organism>
<sequence>MRAVSFVPVLLPRTGEAQPWPRECAEFATCAGAQGGDWVSFRQGVQQAAELESVNQAESMELYFRLMESYTLDAGQALQCRMGSATVFYRLGRLYLGQGYAQRAANLFQLAMSMFWDTTRAENGMACLQHEMWGIRWFDDFMEVYLRNAANLRRNHLEMLPHLSDLQVPSHYRDATLRLGVFSLCDYTAESPMHWLLSRSQQNRRAYCTRHGYGLEWTSERPASSKARHPVWGQIAGPLELINSGKYDWILSMDCDSLFVDMSVTLDSLLYRFASRATPWGKLELNPDVHFLISEDGRGLAGGNWLVRSSPEGRKFLQEVYGPDDVALNPYMRHDLRDQFSLLWHLVRPGVSLPFPDEVAARPVRWANLGYLTLARLVPQASWEATSNATNRMLLYHDQLLGLVALCLVIGCDWPFMYLLITGPGALLCWRPLQILWELLLGSYPFVSCSQPGDQAHRCFGEAKDFIVSVPLLGSLPQQLAQGILDRFLLEALGTLGDPVYEQELRHMCSAVDLSRCLVSDGTRAT</sequence>
<name>A0ABP0KB02_9DINO</name>
<dbReference type="EMBL" id="CAXAMN010008003">
    <property type="protein sequence ID" value="CAK9023734.1"/>
    <property type="molecule type" value="Genomic_DNA"/>
</dbReference>
<dbReference type="PANTHER" id="PTHR31306:SF4">
    <property type="entry name" value="ALPHA-1,2-GALACTOSYLTRANSFERASE"/>
    <property type="match status" value="1"/>
</dbReference>
<dbReference type="PANTHER" id="PTHR31306">
    <property type="entry name" value="ALPHA-1,6-MANNOSYLTRANSFERASE MNN11-RELATED"/>
    <property type="match status" value="1"/>
</dbReference>
<comment type="caution">
    <text evidence="1">The sequence shown here is derived from an EMBL/GenBank/DDBJ whole genome shotgun (WGS) entry which is preliminary data.</text>
</comment>
<gene>
    <name evidence="1" type="ORF">CCMP2556_LOCUS15334</name>
</gene>
<dbReference type="InterPro" id="IPR008630">
    <property type="entry name" value="Glyco_trans_34"/>
</dbReference>
<evidence type="ECO:0000313" key="1">
    <source>
        <dbReference type="EMBL" id="CAK9023734.1"/>
    </source>
</evidence>
<dbReference type="Proteomes" id="UP001642484">
    <property type="component" value="Unassembled WGS sequence"/>
</dbReference>
<dbReference type="Gene3D" id="3.90.550.10">
    <property type="entry name" value="Spore Coat Polysaccharide Biosynthesis Protein SpsA, Chain A"/>
    <property type="match status" value="1"/>
</dbReference>
<evidence type="ECO:0000313" key="2">
    <source>
        <dbReference type="Proteomes" id="UP001642484"/>
    </source>
</evidence>
<proteinExistence type="predicted"/>
<dbReference type="InterPro" id="IPR029044">
    <property type="entry name" value="Nucleotide-diphossugar_trans"/>
</dbReference>
<reference evidence="1 2" key="1">
    <citation type="submission" date="2024-02" db="EMBL/GenBank/DDBJ databases">
        <authorList>
            <person name="Chen Y."/>
            <person name="Shah S."/>
            <person name="Dougan E. K."/>
            <person name="Thang M."/>
            <person name="Chan C."/>
        </authorList>
    </citation>
    <scope>NUCLEOTIDE SEQUENCE [LARGE SCALE GENOMIC DNA]</scope>
</reference>
<dbReference type="Pfam" id="PF05637">
    <property type="entry name" value="Glyco_transf_34"/>
    <property type="match status" value="1"/>
</dbReference>
<protein>
    <submittedName>
        <fullName evidence="1">Uncharacterized protein</fullName>
    </submittedName>
</protein>
<accession>A0ABP0KB02</accession>